<dbReference type="Pfam" id="PF01850">
    <property type="entry name" value="PIN"/>
    <property type="match status" value="1"/>
</dbReference>
<evidence type="ECO:0000313" key="3">
    <source>
        <dbReference type="Proteomes" id="UP000001227"/>
    </source>
</evidence>
<dbReference type="SUPFAM" id="SSF88723">
    <property type="entry name" value="PIN domain-like"/>
    <property type="match status" value="1"/>
</dbReference>
<dbReference type="InterPro" id="IPR029060">
    <property type="entry name" value="PIN-like_dom_sf"/>
</dbReference>
<dbReference type="EMBL" id="CP001102">
    <property type="protein sequence ID" value="ACE06542.1"/>
    <property type="molecule type" value="Genomic_DNA"/>
</dbReference>
<sequence>MKYLCDTNFILRYLLADNPQMFTKAKEIFDQAKTGKIILMIEQAVFTEVIFVLSSFYKVPKDTITQILSDLLTYKGISSEKEVFALALDYYSKYNIHVVDCLLLAKNKLTSIPVLTFDEQLNDYL</sequence>
<dbReference type="Gene3D" id="3.40.50.1010">
    <property type="entry name" value="5'-nuclease"/>
    <property type="match status" value="1"/>
</dbReference>
<dbReference type="STRING" id="452471.Aasi_1214"/>
<reference evidence="2 3" key="1">
    <citation type="journal article" date="2010" name="J. Bacteriol.">
        <title>The genome of the amoeba symbiont 'Candidatus Amoebophilus asiaticus' reveals common mechanisms for host cell interaction among amoeba-associated bacteria.</title>
        <authorList>
            <person name="Schmitz-Esser S."/>
            <person name="Tischler P."/>
            <person name="Arnold R."/>
            <person name="Montanaro J."/>
            <person name="Wagner M."/>
            <person name="Rattei T."/>
            <person name="Horn M."/>
        </authorList>
    </citation>
    <scope>NUCLEOTIDE SEQUENCE [LARGE SCALE GENOMIC DNA]</scope>
    <source>
        <strain evidence="2 3">5a2</strain>
    </source>
</reference>
<keyword evidence="3" id="KW-1185">Reference proteome</keyword>
<feature type="domain" description="PIN" evidence="1">
    <location>
        <begin position="3"/>
        <end position="123"/>
    </location>
</feature>
<accession>B3ETJ0</accession>
<dbReference type="HOGENOM" id="CLU_121449_1_0_10"/>
<gene>
    <name evidence="2" type="ordered locus">Aasi_1214</name>
</gene>
<evidence type="ECO:0000259" key="1">
    <source>
        <dbReference type="Pfam" id="PF01850"/>
    </source>
</evidence>
<dbReference type="eggNOG" id="COG1848">
    <property type="taxonomic scope" value="Bacteria"/>
</dbReference>
<proteinExistence type="predicted"/>
<dbReference type="AlphaFoldDB" id="B3ETJ0"/>
<dbReference type="Proteomes" id="UP000001227">
    <property type="component" value="Chromosome"/>
</dbReference>
<dbReference type="InterPro" id="IPR002716">
    <property type="entry name" value="PIN_dom"/>
</dbReference>
<dbReference type="OrthoDB" id="9789052at2"/>
<evidence type="ECO:0000313" key="2">
    <source>
        <dbReference type="EMBL" id="ACE06542.1"/>
    </source>
</evidence>
<dbReference type="KEGG" id="aas:Aasi_1214"/>
<protein>
    <recommendedName>
        <fullName evidence="1">PIN domain-containing protein</fullName>
    </recommendedName>
</protein>
<organism evidence="2 3">
    <name type="scientific">Amoebophilus asiaticus (strain 5a2)</name>
    <dbReference type="NCBI Taxonomy" id="452471"/>
    <lineage>
        <taxon>Bacteria</taxon>
        <taxon>Pseudomonadati</taxon>
        <taxon>Bacteroidota</taxon>
        <taxon>Cytophagia</taxon>
        <taxon>Cytophagales</taxon>
        <taxon>Amoebophilaceae</taxon>
        <taxon>Candidatus Amoebophilus</taxon>
    </lineage>
</organism>
<dbReference type="RefSeq" id="WP_012473295.1">
    <property type="nucleotide sequence ID" value="NC_010830.1"/>
</dbReference>
<name>B3ETJ0_AMOA5</name>